<dbReference type="EMBL" id="AP024488">
    <property type="protein sequence ID" value="BCS97733.1"/>
    <property type="molecule type" value="Genomic_DNA"/>
</dbReference>
<dbReference type="CDD" id="cd11378">
    <property type="entry name" value="DUF296"/>
    <property type="match status" value="1"/>
</dbReference>
<dbReference type="Proteomes" id="UP001320148">
    <property type="component" value="Chromosome"/>
</dbReference>
<reference evidence="2 3" key="1">
    <citation type="submission" date="2021-02" db="EMBL/GenBank/DDBJ databases">
        <title>Complete genome of Desulfoluna sp. strain ASN36.</title>
        <authorList>
            <person name="Takahashi A."/>
            <person name="Kojima H."/>
            <person name="Fukui M."/>
        </authorList>
    </citation>
    <scope>NUCLEOTIDE SEQUENCE [LARGE SCALE GENOMIC DNA]</scope>
    <source>
        <strain evidence="2 3">ASN36</strain>
    </source>
</reference>
<dbReference type="Gene3D" id="3.30.1330.80">
    <property type="entry name" value="Hypothetical protein, similar to alpha- acetolactate decarboxylase, domain 2"/>
    <property type="match status" value="1"/>
</dbReference>
<sequence length="153" mass="16454">MKYMETRTGRTFVLRLDQGEVLHEQIEAFAKGQGVLRGVVFTLGGAESDSELITGPGNGEDFAAGKPINTHFLDGVHESAGVGTLFPDETGTPVLHLHITCGREDRAVTGCARNGVVVWLYMEVVIIELQGERGARLPDPTSGFKLLCVDNDG</sequence>
<name>A0ABM7PKK3_9BACT</name>
<evidence type="ECO:0000313" key="2">
    <source>
        <dbReference type="EMBL" id="BCS97733.1"/>
    </source>
</evidence>
<keyword evidence="3" id="KW-1185">Reference proteome</keyword>
<dbReference type="SUPFAM" id="SSF117856">
    <property type="entry name" value="AF0104/ALDC/Ptd012-like"/>
    <property type="match status" value="1"/>
</dbReference>
<organism evidence="2 3">
    <name type="scientific">Desulfoluna limicola</name>
    <dbReference type="NCBI Taxonomy" id="2810562"/>
    <lineage>
        <taxon>Bacteria</taxon>
        <taxon>Pseudomonadati</taxon>
        <taxon>Thermodesulfobacteriota</taxon>
        <taxon>Desulfobacteria</taxon>
        <taxon>Desulfobacterales</taxon>
        <taxon>Desulfolunaceae</taxon>
        <taxon>Desulfoluna</taxon>
    </lineage>
</organism>
<dbReference type="InterPro" id="IPR005175">
    <property type="entry name" value="PPC_dom"/>
</dbReference>
<dbReference type="PANTHER" id="PTHR34988:SF1">
    <property type="entry name" value="DNA-BINDING PROTEIN"/>
    <property type="match status" value="1"/>
</dbReference>
<protein>
    <recommendedName>
        <fullName evidence="1">PPC domain-containing protein</fullName>
    </recommendedName>
</protein>
<gene>
    <name evidence="2" type="ORF">DSLASN_33650</name>
</gene>
<feature type="domain" description="PPC" evidence="1">
    <location>
        <begin position="6"/>
        <end position="150"/>
    </location>
</feature>
<evidence type="ECO:0000313" key="3">
    <source>
        <dbReference type="Proteomes" id="UP001320148"/>
    </source>
</evidence>
<dbReference type="PROSITE" id="PS51742">
    <property type="entry name" value="PPC"/>
    <property type="match status" value="1"/>
</dbReference>
<proteinExistence type="predicted"/>
<dbReference type="Pfam" id="PF03479">
    <property type="entry name" value="PCC"/>
    <property type="match status" value="1"/>
</dbReference>
<dbReference type="RefSeq" id="WP_236889132.1">
    <property type="nucleotide sequence ID" value="NZ_AP024488.1"/>
</dbReference>
<evidence type="ECO:0000259" key="1">
    <source>
        <dbReference type="PROSITE" id="PS51742"/>
    </source>
</evidence>
<accession>A0ABM7PKK3</accession>
<dbReference type="PANTHER" id="PTHR34988">
    <property type="entry name" value="PROTEIN, PUTATIVE-RELATED"/>
    <property type="match status" value="1"/>
</dbReference>